<feature type="non-terminal residue" evidence="1">
    <location>
        <position position="31"/>
    </location>
</feature>
<dbReference type="AlphaFoldDB" id="A0A0F9AP05"/>
<protein>
    <submittedName>
        <fullName evidence="1">Uncharacterized protein</fullName>
    </submittedName>
</protein>
<proteinExistence type="predicted"/>
<reference evidence="1" key="1">
    <citation type="journal article" date="2015" name="Nature">
        <title>Complex archaea that bridge the gap between prokaryotes and eukaryotes.</title>
        <authorList>
            <person name="Spang A."/>
            <person name="Saw J.H."/>
            <person name="Jorgensen S.L."/>
            <person name="Zaremba-Niedzwiedzka K."/>
            <person name="Martijn J."/>
            <person name="Lind A.E."/>
            <person name="van Eijk R."/>
            <person name="Schleper C."/>
            <person name="Guy L."/>
            <person name="Ettema T.J."/>
        </authorList>
    </citation>
    <scope>NUCLEOTIDE SEQUENCE</scope>
</reference>
<accession>A0A0F9AP05</accession>
<evidence type="ECO:0000313" key="1">
    <source>
        <dbReference type="EMBL" id="KKK73926.1"/>
    </source>
</evidence>
<dbReference type="EMBL" id="LAZR01056560">
    <property type="protein sequence ID" value="KKK73926.1"/>
    <property type="molecule type" value="Genomic_DNA"/>
</dbReference>
<name>A0A0F9AP05_9ZZZZ</name>
<gene>
    <name evidence="1" type="ORF">LCGC14_2888940</name>
</gene>
<sequence length="31" mass="3435">MASWLSENLNEREVISTGPTRLNGWSLTNTG</sequence>
<organism evidence="1">
    <name type="scientific">marine sediment metagenome</name>
    <dbReference type="NCBI Taxonomy" id="412755"/>
    <lineage>
        <taxon>unclassified sequences</taxon>
        <taxon>metagenomes</taxon>
        <taxon>ecological metagenomes</taxon>
    </lineage>
</organism>
<comment type="caution">
    <text evidence="1">The sequence shown here is derived from an EMBL/GenBank/DDBJ whole genome shotgun (WGS) entry which is preliminary data.</text>
</comment>